<dbReference type="OrthoDB" id="10527789at2759"/>
<keyword evidence="1" id="KW-0175">Coiled coil</keyword>
<dbReference type="OMA" id="AKHECAR"/>
<feature type="coiled-coil region" evidence="1">
    <location>
        <begin position="207"/>
        <end position="269"/>
    </location>
</feature>
<dbReference type="EMBL" id="GL349456">
    <property type="protein sequence ID" value="KNC49523.1"/>
    <property type="molecule type" value="Genomic_DNA"/>
</dbReference>
<dbReference type="Proteomes" id="UP000054408">
    <property type="component" value="Unassembled WGS sequence"/>
</dbReference>
<protein>
    <submittedName>
        <fullName evidence="3">Uncharacterized protein</fullName>
    </submittedName>
</protein>
<feature type="coiled-coil region" evidence="1">
    <location>
        <begin position="512"/>
        <end position="622"/>
    </location>
</feature>
<reference evidence="3 4" key="1">
    <citation type="submission" date="2010-05" db="EMBL/GenBank/DDBJ databases">
        <title>The Genome Sequence of Thecamonas trahens ATCC 50062.</title>
        <authorList>
            <consortium name="The Broad Institute Genome Sequencing Platform"/>
            <person name="Russ C."/>
            <person name="Cuomo C."/>
            <person name="Shea T."/>
            <person name="Young S.K."/>
            <person name="Zeng Q."/>
            <person name="Koehrsen M."/>
            <person name="Haas B."/>
            <person name="Borodovsky M."/>
            <person name="Guigo R."/>
            <person name="Alvarado L."/>
            <person name="Berlin A."/>
            <person name="Bochicchio J."/>
            <person name="Borenstein D."/>
            <person name="Chapman S."/>
            <person name="Chen Z."/>
            <person name="Freedman E."/>
            <person name="Gellesch M."/>
            <person name="Goldberg J."/>
            <person name="Griggs A."/>
            <person name="Gujja S."/>
            <person name="Heilman E."/>
            <person name="Heiman D."/>
            <person name="Hepburn T."/>
            <person name="Howarth C."/>
            <person name="Jen D."/>
            <person name="Larson L."/>
            <person name="Mehta T."/>
            <person name="Park D."/>
            <person name="Pearson M."/>
            <person name="Roberts A."/>
            <person name="Saif S."/>
            <person name="Shenoy N."/>
            <person name="Sisk P."/>
            <person name="Stolte C."/>
            <person name="Sykes S."/>
            <person name="Thomson T."/>
            <person name="Walk T."/>
            <person name="White J."/>
            <person name="Yandava C."/>
            <person name="Burger G."/>
            <person name="Gray M.W."/>
            <person name="Holland P.W.H."/>
            <person name="King N."/>
            <person name="Lang F.B.F."/>
            <person name="Roger A.J."/>
            <person name="Ruiz-Trillo I."/>
            <person name="Lander E."/>
            <person name="Nusbaum C."/>
        </authorList>
    </citation>
    <scope>NUCLEOTIDE SEQUENCE [LARGE SCALE GENOMIC DNA]</scope>
    <source>
        <strain evidence="3 4">ATCC 50062</strain>
    </source>
</reference>
<evidence type="ECO:0000313" key="3">
    <source>
        <dbReference type="EMBL" id="KNC49523.1"/>
    </source>
</evidence>
<proteinExistence type="predicted"/>
<sequence>MRTEGWQQGSGGLAASVQELTLTARRLSASSAALAAAEESHTSSHASQLARVYEQVQALSRENEALADALAEARAAVTAAQQGQQLSDLRLAKEAAKHAAFAETEAARRHQAEVSLAGVREEAAVLRECMARKDAEVAALRSLLGKSENAAAAAVSEATEAAAELDRASQALAREASAAEAMAGQVGILRESLAAEQKLKDREILAAAEQRDQIRLLAKQLDDAQAAVLKLRVKCKALATDKSQLEMRVAQAEARVPELESQVASATQLAVAIRSELESERESVGKLRSASHSASDELESQLASAQQQALALAAERDTLAASLASAEAARDEARAQANALLDELEAARARLETSENIRARHLLRRHEPATHAVAEQHVALLRDMNAALNASLGNAQDVIRSLEGALANAQRNAAATAAATAPVPAPAAAPAGAAAAVPTEAELEEEERRQGVLRRARDQVVSLKAQVRELKDHVSELEDELAAARTKSGEVARARAAEAEAVALAASREAQLADASHELAAAKKALKEAQDRLSEVHVVAGEKVKAEAEAGARALRERVSALEHALMAAQTEAASAKAAASDAMERSKVYAADATREQSAQIEALYAEKAALESKLEEVAAMADAAVVAAAAAQEATTKPKSPPRARGPPSASEVGQVLDEVATAWAAALRGLGDSQRESLRVMRTKVRMVVRMLEDVLKVRQPGMSSALAGKLRSARAALAGVVRVADDSPAPGGGHGSLVETANAAIGLMDELDAAVETWVASAVPGAGEGPLVRAVQAKGAALHCLVQQLLLGGYRGRGAGASMAEGDAGNGPRETAETASPLRGRLAATPEGAVHSRMQRAAIVDGLVADLKARFAEHGLSLPLFKVEDFVYMLRSRKLLLSVAGDKLLVRTGGGSEDLLVFLERVKF</sequence>
<gene>
    <name evidence="3" type="ORF">AMSG_05544</name>
</gene>
<name>A0A0L0DDX9_THETB</name>
<evidence type="ECO:0000313" key="4">
    <source>
        <dbReference type="Proteomes" id="UP000054408"/>
    </source>
</evidence>
<dbReference type="AlphaFoldDB" id="A0A0L0DDX9"/>
<dbReference type="RefSeq" id="XP_013757639.1">
    <property type="nucleotide sequence ID" value="XM_013902185.1"/>
</dbReference>
<feature type="coiled-coil region" evidence="1">
    <location>
        <begin position="295"/>
        <end position="357"/>
    </location>
</feature>
<evidence type="ECO:0000256" key="1">
    <source>
        <dbReference type="SAM" id="Coils"/>
    </source>
</evidence>
<feature type="coiled-coil region" evidence="1">
    <location>
        <begin position="453"/>
        <end position="487"/>
    </location>
</feature>
<feature type="coiled-coil region" evidence="1">
    <location>
        <begin position="49"/>
        <end position="76"/>
    </location>
</feature>
<evidence type="ECO:0000256" key="2">
    <source>
        <dbReference type="SAM" id="MobiDB-lite"/>
    </source>
</evidence>
<dbReference type="GeneID" id="25564940"/>
<organism evidence="3 4">
    <name type="scientific">Thecamonas trahens ATCC 50062</name>
    <dbReference type="NCBI Taxonomy" id="461836"/>
    <lineage>
        <taxon>Eukaryota</taxon>
        <taxon>Apusozoa</taxon>
        <taxon>Apusomonadida</taxon>
        <taxon>Apusomonadidae</taxon>
        <taxon>Thecamonas</taxon>
    </lineage>
</organism>
<accession>A0A0L0DDX9</accession>
<feature type="coiled-coil region" evidence="1">
    <location>
        <begin position="392"/>
        <end position="419"/>
    </location>
</feature>
<feature type="region of interest" description="Disordered" evidence="2">
    <location>
        <begin position="635"/>
        <end position="654"/>
    </location>
</feature>
<keyword evidence="4" id="KW-1185">Reference proteome</keyword>
<feature type="region of interest" description="Disordered" evidence="2">
    <location>
        <begin position="805"/>
        <end position="824"/>
    </location>
</feature>
<dbReference type="Gene3D" id="1.10.287.1490">
    <property type="match status" value="1"/>
</dbReference>